<feature type="region of interest" description="Disordered" evidence="1">
    <location>
        <begin position="115"/>
        <end position="211"/>
    </location>
</feature>
<proteinExistence type="predicted"/>
<keyword evidence="3" id="KW-1185">Reference proteome</keyword>
<evidence type="ECO:0000256" key="1">
    <source>
        <dbReference type="SAM" id="MobiDB-lite"/>
    </source>
</evidence>
<gene>
    <name evidence="2" type="ORF">JOF55_002640</name>
</gene>
<reference evidence="2" key="1">
    <citation type="submission" date="2023-07" db="EMBL/GenBank/DDBJ databases">
        <title>Sequencing the genomes of 1000 actinobacteria strains.</title>
        <authorList>
            <person name="Klenk H.-P."/>
        </authorList>
    </citation>
    <scope>NUCLEOTIDE SEQUENCE</scope>
    <source>
        <strain evidence="2">DSM 45977</strain>
    </source>
</reference>
<dbReference type="Proteomes" id="UP001180845">
    <property type="component" value="Unassembled WGS sequence"/>
</dbReference>
<accession>A0AAE3ZG96</accession>
<dbReference type="RefSeq" id="WP_310274003.1">
    <property type="nucleotide sequence ID" value="NZ_JAVDXW010000001.1"/>
</dbReference>
<organism evidence="2 3">
    <name type="scientific">Haloactinomyces albus</name>
    <dbReference type="NCBI Taxonomy" id="1352928"/>
    <lineage>
        <taxon>Bacteria</taxon>
        <taxon>Bacillati</taxon>
        <taxon>Actinomycetota</taxon>
        <taxon>Actinomycetes</taxon>
        <taxon>Actinopolysporales</taxon>
        <taxon>Actinopolysporaceae</taxon>
        <taxon>Haloactinomyces</taxon>
    </lineage>
</organism>
<name>A0AAE3ZG96_9ACTN</name>
<feature type="compositionally biased region" description="Polar residues" evidence="1">
    <location>
        <begin position="124"/>
        <end position="138"/>
    </location>
</feature>
<comment type="caution">
    <text evidence="2">The sequence shown here is derived from an EMBL/GenBank/DDBJ whole genome shotgun (WGS) entry which is preliminary data.</text>
</comment>
<feature type="compositionally biased region" description="Gly residues" evidence="1">
    <location>
        <begin position="152"/>
        <end position="168"/>
    </location>
</feature>
<sequence length="364" mass="37868">MSIEVPEWVQWLLPICVGAHRPEGDEDALRRMAEAYRVAAVRIAFRFLSNILIEIGTSVAIDVVVQLTQCAMGTRENRDGSKTLDAVQSGAVGGAFDIPGAKVAAGRLGGVAGDAASGVAESAPSSRDSVSTADTGSRLSGDAAVPSTVGDSAGGGAGGGSAGDGSAPGGSARPPGIPEFLDPGGPRYSGIQRRRDPFGRPIPGHVRDGGKRVPHGFYDRFGAWMPHGVVDQYGRWIPGHRDVRGQFLPNGYYDQQGRWLPHGRLDDAGRWVPMRFDGVAFHDTGVYHPRTGAPSTTAGVSTWAAASLGRRTASANGIAGILRKLCRASVATCDRSGVRAADYRGGWLGGGIGIKFSAGNLGQK</sequence>
<dbReference type="AlphaFoldDB" id="A0AAE3ZG96"/>
<dbReference type="EMBL" id="JAVDXW010000001">
    <property type="protein sequence ID" value="MDR7302459.1"/>
    <property type="molecule type" value="Genomic_DNA"/>
</dbReference>
<protein>
    <submittedName>
        <fullName evidence="2">Uncharacterized protein</fullName>
    </submittedName>
</protein>
<evidence type="ECO:0000313" key="3">
    <source>
        <dbReference type="Proteomes" id="UP001180845"/>
    </source>
</evidence>
<evidence type="ECO:0000313" key="2">
    <source>
        <dbReference type="EMBL" id="MDR7302459.1"/>
    </source>
</evidence>